<feature type="compositionally biased region" description="Polar residues" evidence="1">
    <location>
        <begin position="262"/>
        <end position="273"/>
    </location>
</feature>
<feature type="domain" description="DUF2427" evidence="4">
    <location>
        <begin position="99"/>
        <end position="207"/>
    </location>
</feature>
<dbReference type="FunCoup" id="A0A1E5REU0">
    <property type="interactions" value="18"/>
</dbReference>
<protein>
    <submittedName>
        <fullName evidence="6">Putative membrane protein</fullName>
    </submittedName>
</protein>
<feature type="transmembrane region" description="Helical" evidence="2">
    <location>
        <begin position="491"/>
        <end position="511"/>
    </location>
</feature>
<comment type="caution">
    <text evidence="6">The sequence shown here is derived from an EMBL/GenBank/DDBJ whole genome shotgun (WGS) entry which is preliminary data.</text>
</comment>
<dbReference type="InterPro" id="IPR018825">
    <property type="entry name" value="DUF2427"/>
</dbReference>
<dbReference type="Pfam" id="PF10355">
    <property type="entry name" value="Ytp1"/>
    <property type="match status" value="1"/>
</dbReference>
<evidence type="ECO:0000256" key="2">
    <source>
        <dbReference type="SAM" id="Phobius"/>
    </source>
</evidence>
<feature type="transmembrane region" description="Helical" evidence="2">
    <location>
        <begin position="389"/>
        <end position="410"/>
    </location>
</feature>
<feature type="compositionally biased region" description="Low complexity" evidence="1">
    <location>
        <begin position="289"/>
        <end position="304"/>
    </location>
</feature>
<feature type="transmembrane region" description="Helical" evidence="2">
    <location>
        <begin position="660"/>
        <end position="681"/>
    </location>
</feature>
<sequence>MKLFTKYQKSTLVTGLLFLSVFLKVHAHEGHEEDVDENEEESNHGMDMVMPEESHSTSSSTSTSNSKIIPTAHEQTHMHGMPILEMGKLTPAERLYWEQYNTTTYFTFEHPKVDKTSMWFHVYYIAVLTVFVYPILLGLNNIGNKWYLPLLGLNYIIMWISSFCFYKFHKNLEKNNIQLYPNNIMHQLTCVLLGFFTVHLISAFIRRALDYGDYNESSNNNTDIHTSKYSAYGRLNDLSSYDDVDFEMDGYIAEEQERENGSKSITSPPTTLRNSHDIDNLNKNAKLQSTRSNSNNTLTNNHSETNNDHPNNSFAQMTNKKLEKLQQKRDSMYHKLYSVSLLQKICINFHNLFNFCFHLINYPILMFLFVYCGIGLAVGNIYATPKIRVFNLLAHWIKGGVFIMLGLVSLSRYCGFGKTKSWAWNTTVYTKQDFINRKMNTQGWWRFLPKSGVNMDFIEVFLICFYGTTNVFLEHLASEDGKWTAKDLQHVSIAFMYIGSGACGLLVEYYLNDWKYQYAIKTMKKYYKEEHSTQHNEDDVDSLYSPENVVIANPGFSPNPLPAFTIFWTGVLMSKHAQASQVSTAVHVQWGNLLAYGSFFRIFTILYMFLVPNYTPLKAVRPLTELVTSFCLLCGGLIFMESTDQVIEGMEYRGYTEMFTFNLSVGGVTLLMSWIMLFFILKDWLKKTQSRRE</sequence>
<reference evidence="7" key="1">
    <citation type="journal article" date="2016" name="Genome Announc.">
        <title>Genome sequences of three species of Hanseniaspora isolated from spontaneous wine fermentations.</title>
        <authorList>
            <person name="Sternes P.R."/>
            <person name="Lee D."/>
            <person name="Kutyna D.R."/>
            <person name="Borneman A.R."/>
        </authorList>
    </citation>
    <scope>NUCLEOTIDE SEQUENCE [LARGE SCALE GENOMIC DNA]</scope>
    <source>
        <strain evidence="7">AWRI3579</strain>
    </source>
</reference>
<dbReference type="Proteomes" id="UP000095728">
    <property type="component" value="Unassembled WGS sequence"/>
</dbReference>
<feature type="chain" id="PRO_5009184719" evidence="3">
    <location>
        <begin position="28"/>
        <end position="693"/>
    </location>
</feature>
<proteinExistence type="predicted"/>
<dbReference type="STRING" id="56408.A0A1E5REU0"/>
<dbReference type="EMBL" id="LPNM01000007">
    <property type="protein sequence ID" value="OEJ85386.1"/>
    <property type="molecule type" value="Genomic_DNA"/>
</dbReference>
<evidence type="ECO:0000259" key="4">
    <source>
        <dbReference type="Pfam" id="PF10348"/>
    </source>
</evidence>
<evidence type="ECO:0000313" key="6">
    <source>
        <dbReference type="EMBL" id="OEJ85386.1"/>
    </source>
</evidence>
<accession>A0A1E5REU0</accession>
<dbReference type="PANTHER" id="PTHR31685">
    <property type="entry name" value="INTEGRAL MEMBRANE PROTEIN (AFU_ORTHOLOGUE AFUA_6G12730)-RELATED"/>
    <property type="match status" value="1"/>
</dbReference>
<feature type="transmembrane region" description="Helical" evidence="2">
    <location>
        <begin position="593"/>
        <end position="611"/>
    </location>
</feature>
<keyword evidence="7" id="KW-1185">Reference proteome</keyword>
<name>A0A1E5REU0_9ASCO</name>
<evidence type="ECO:0000256" key="1">
    <source>
        <dbReference type="SAM" id="MobiDB-lite"/>
    </source>
</evidence>
<evidence type="ECO:0000259" key="5">
    <source>
        <dbReference type="Pfam" id="PF10355"/>
    </source>
</evidence>
<keyword evidence="2" id="KW-0472">Membrane</keyword>
<dbReference type="OrthoDB" id="4005299at2759"/>
<keyword evidence="2" id="KW-1133">Transmembrane helix</keyword>
<organism evidence="6 7">
    <name type="scientific">Hanseniaspora osmophila</name>
    <dbReference type="NCBI Taxonomy" id="56408"/>
    <lineage>
        <taxon>Eukaryota</taxon>
        <taxon>Fungi</taxon>
        <taxon>Dikarya</taxon>
        <taxon>Ascomycota</taxon>
        <taxon>Saccharomycotina</taxon>
        <taxon>Saccharomycetes</taxon>
        <taxon>Saccharomycodales</taxon>
        <taxon>Saccharomycodaceae</taxon>
        <taxon>Hanseniaspora</taxon>
    </lineage>
</organism>
<dbReference type="InParanoid" id="A0A1E5REU0"/>
<feature type="transmembrane region" description="Helical" evidence="2">
    <location>
        <begin position="184"/>
        <end position="205"/>
    </location>
</feature>
<dbReference type="PANTHER" id="PTHR31685:SF3">
    <property type="entry name" value="INTEGRAL MEMBRANE PROTEIN (AFU_ORTHOLOGUE AFUA_6G12730)"/>
    <property type="match status" value="1"/>
</dbReference>
<feature type="transmembrane region" description="Helical" evidence="2">
    <location>
        <begin position="359"/>
        <end position="383"/>
    </location>
</feature>
<evidence type="ECO:0000256" key="3">
    <source>
        <dbReference type="SAM" id="SignalP"/>
    </source>
</evidence>
<keyword evidence="2" id="KW-0812">Transmembrane</keyword>
<feature type="domain" description="Protein YTP1-like C-terminal" evidence="5">
    <location>
        <begin position="368"/>
        <end position="683"/>
    </location>
</feature>
<keyword evidence="3" id="KW-0732">Signal</keyword>
<feature type="region of interest" description="Disordered" evidence="1">
    <location>
        <begin position="256"/>
        <end position="314"/>
    </location>
</feature>
<feature type="signal peptide" evidence="3">
    <location>
        <begin position="1"/>
        <end position="27"/>
    </location>
</feature>
<dbReference type="AlphaFoldDB" id="A0A1E5REU0"/>
<dbReference type="Pfam" id="PF10348">
    <property type="entry name" value="DUF2427"/>
    <property type="match status" value="1"/>
</dbReference>
<feature type="transmembrane region" description="Helical" evidence="2">
    <location>
        <begin position="118"/>
        <end position="139"/>
    </location>
</feature>
<gene>
    <name evidence="6" type="ORF">AWRI3579_g1708</name>
</gene>
<dbReference type="InterPro" id="IPR018827">
    <property type="entry name" value="YTP1_C"/>
</dbReference>
<feature type="transmembrane region" description="Helical" evidence="2">
    <location>
        <begin position="146"/>
        <end position="168"/>
    </location>
</feature>
<evidence type="ECO:0000313" key="7">
    <source>
        <dbReference type="Proteomes" id="UP000095728"/>
    </source>
</evidence>